<dbReference type="Pfam" id="PF00702">
    <property type="entry name" value="Hydrolase"/>
    <property type="match status" value="1"/>
</dbReference>
<dbReference type="InterPro" id="IPR006439">
    <property type="entry name" value="HAD-SF_hydro_IA"/>
</dbReference>
<proteinExistence type="predicted"/>
<organism evidence="1 2">
    <name type="scientific">Nocardioides vastitatis</name>
    <dbReference type="NCBI Taxonomy" id="2568655"/>
    <lineage>
        <taxon>Bacteria</taxon>
        <taxon>Bacillati</taxon>
        <taxon>Actinomycetota</taxon>
        <taxon>Actinomycetes</taxon>
        <taxon>Propionibacteriales</taxon>
        <taxon>Nocardioidaceae</taxon>
        <taxon>Nocardioides</taxon>
    </lineage>
</organism>
<dbReference type="Proteomes" id="UP001596072">
    <property type="component" value="Unassembled WGS sequence"/>
</dbReference>
<comment type="caution">
    <text evidence="1">The sequence shown here is derived from an EMBL/GenBank/DDBJ whole genome shotgun (WGS) entry which is preliminary data.</text>
</comment>
<evidence type="ECO:0000313" key="2">
    <source>
        <dbReference type="Proteomes" id="UP001596072"/>
    </source>
</evidence>
<keyword evidence="1" id="KW-0378">Hydrolase</keyword>
<name>A0ABW0ZCA9_9ACTN</name>
<dbReference type="RefSeq" id="WP_136430950.1">
    <property type="nucleotide sequence ID" value="NZ_JBHSNS010000001.1"/>
</dbReference>
<keyword evidence="2" id="KW-1185">Reference proteome</keyword>
<dbReference type="InterPro" id="IPR023214">
    <property type="entry name" value="HAD_sf"/>
</dbReference>
<reference evidence="2" key="1">
    <citation type="journal article" date="2019" name="Int. J. Syst. Evol. Microbiol.">
        <title>The Global Catalogue of Microorganisms (GCM) 10K type strain sequencing project: providing services to taxonomists for standard genome sequencing and annotation.</title>
        <authorList>
            <consortium name="The Broad Institute Genomics Platform"/>
            <consortium name="The Broad Institute Genome Sequencing Center for Infectious Disease"/>
            <person name="Wu L."/>
            <person name="Ma J."/>
        </authorList>
    </citation>
    <scope>NUCLEOTIDE SEQUENCE [LARGE SCALE GENOMIC DNA]</scope>
    <source>
        <strain evidence="2">YIM 94188</strain>
    </source>
</reference>
<dbReference type="GO" id="GO:0016787">
    <property type="term" value="F:hydrolase activity"/>
    <property type="evidence" value="ECO:0007669"/>
    <property type="project" value="UniProtKB-KW"/>
</dbReference>
<accession>A0ABW0ZCA9</accession>
<dbReference type="Gene3D" id="3.40.50.1000">
    <property type="entry name" value="HAD superfamily/HAD-like"/>
    <property type="match status" value="1"/>
</dbReference>
<dbReference type="InterPro" id="IPR036412">
    <property type="entry name" value="HAD-like_sf"/>
</dbReference>
<dbReference type="SFLD" id="SFLDG01129">
    <property type="entry name" value="C1.5:_HAD__Beta-PGM__Phosphata"/>
    <property type="match status" value="1"/>
</dbReference>
<dbReference type="EMBL" id="JBHSNS010000001">
    <property type="protein sequence ID" value="MFC5727598.1"/>
    <property type="molecule type" value="Genomic_DNA"/>
</dbReference>
<gene>
    <name evidence="1" type="ORF">ACFPQB_01620</name>
</gene>
<dbReference type="PANTHER" id="PTHR43611:SF3">
    <property type="entry name" value="FLAVIN MONONUCLEOTIDE HYDROLASE 1, CHLOROPLATIC"/>
    <property type="match status" value="1"/>
</dbReference>
<dbReference type="SUPFAM" id="SSF56784">
    <property type="entry name" value="HAD-like"/>
    <property type="match status" value="1"/>
</dbReference>
<dbReference type="SFLD" id="SFLDS00003">
    <property type="entry name" value="Haloacid_Dehalogenase"/>
    <property type="match status" value="1"/>
</dbReference>
<evidence type="ECO:0000313" key="1">
    <source>
        <dbReference type="EMBL" id="MFC5727598.1"/>
    </source>
</evidence>
<dbReference type="PANTHER" id="PTHR43611">
    <property type="entry name" value="ALPHA-D-GLUCOSE 1-PHOSPHATE PHOSPHATASE"/>
    <property type="match status" value="1"/>
</dbReference>
<dbReference type="NCBIfam" id="TIGR01509">
    <property type="entry name" value="HAD-SF-IA-v3"/>
    <property type="match status" value="1"/>
</dbReference>
<sequence length="200" mass="21534">MAGVVWDLGNVLLEWEPFAAVAAGVGESEARRFFAGFDFDAWNHRCDAGLPWEDALAQLERDHPEWAPHGHAYYENFAASLTGEVPGTVDLLRDLHDAGLPQCGLTNWSDELFHTHALQRFPFLGLLDDVVVSGTEGVAKPEGRIYAIAAERCGLPLASLAFVDDKLANVEGAAALGMVGVHFSDAATLRADLRALGLPV</sequence>
<protein>
    <submittedName>
        <fullName evidence="1">HAD family hydrolase</fullName>
    </submittedName>
</protein>
<dbReference type="CDD" id="cd02603">
    <property type="entry name" value="HAD_sEH-N_like"/>
    <property type="match status" value="1"/>
</dbReference>